<dbReference type="Gene3D" id="3.30.110.70">
    <property type="entry name" value="Hypothetical protein apc22750. Chain B"/>
    <property type="match status" value="1"/>
</dbReference>
<comment type="similarity">
    <text evidence="1">Belongs to the UPF0145 family.</text>
</comment>
<dbReference type="RefSeq" id="WP_265383300.1">
    <property type="nucleotide sequence ID" value="NZ_CP110615.1"/>
</dbReference>
<dbReference type="Pfam" id="PF01906">
    <property type="entry name" value="YbjQ_1"/>
    <property type="match status" value="1"/>
</dbReference>
<dbReference type="InterPro" id="IPR035439">
    <property type="entry name" value="UPF0145_dom_sf"/>
</dbReference>
<name>A0ABY6P0K2_9NOCA</name>
<dbReference type="EMBL" id="CP110615">
    <property type="protein sequence ID" value="UZJ25194.1"/>
    <property type="molecule type" value="Genomic_DNA"/>
</dbReference>
<reference evidence="2" key="1">
    <citation type="submission" date="2022-10" db="EMBL/GenBank/DDBJ databases">
        <title>Rhodococcus sp.75.</title>
        <authorList>
            <person name="Sun M."/>
        </authorList>
    </citation>
    <scope>NUCLEOTIDE SEQUENCE</scope>
    <source>
        <strain evidence="2">75</strain>
    </source>
</reference>
<dbReference type="Proteomes" id="UP001164965">
    <property type="component" value="Chromosome"/>
</dbReference>
<accession>A0ABY6P0K2</accession>
<gene>
    <name evidence="2" type="ORF">RHODO2019_01415</name>
</gene>
<evidence type="ECO:0000256" key="1">
    <source>
        <dbReference type="ARBA" id="ARBA00010751"/>
    </source>
</evidence>
<sequence length="317" mass="33939">MADGTPERDAESARRLESGSLPVVADDRLAQLRRTGAFTSQLATSEFATLRAAGFDPVGQVMGTSVYRLGYIPYTCSYGFGLAYGAGGGRGGYRPGSTTSVHGYVQALHRARELALGRLVDECRALGGDGVVGVTAVRLPFPGVSRTFEFSVTGTAVRARGQVRPRHPFTSDLSGQDVASLLRAGYVPTTLAYGISVGVRHDDWRTTRMSGAWAGNVEIPGYTELVNDVRHWARQDFTAAVALSGGENAVLRDTELEIWEQEPSDGHRDHFAIATLVGTGIARFTARPVPPPAPLTILRLDSRPSAARTATTTRGHR</sequence>
<evidence type="ECO:0000313" key="3">
    <source>
        <dbReference type="Proteomes" id="UP001164965"/>
    </source>
</evidence>
<dbReference type="SUPFAM" id="SSF117782">
    <property type="entry name" value="YbjQ-like"/>
    <property type="match status" value="1"/>
</dbReference>
<keyword evidence="3" id="KW-1185">Reference proteome</keyword>
<proteinExistence type="inferred from homology"/>
<protein>
    <submittedName>
        <fullName evidence="2">Heavy metal-binding domain-containing protein</fullName>
    </submittedName>
</protein>
<dbReference type="InterPro" id="IPR002765">
    <property type="entry name" value="UPF0145_YbjQ-like"/>
</dbReference>
<organism evidence="2 3">
    <name type="scientific">Rhodococcus antarcticus</name>
    <dbReference type="NCBI Taxonomy" id="2987751"/>
    <lineage>
        <taxon>Bacteria</taxon>
        <taxon>Bacillati</taxon>
        <taxon>Actinomycetota</taxon>
        <taxon>Actinomycetes</taxon>
        <taxon>Mycobacteriales</taxon>
        <taxon>Nocardiaceae</taxon>
        <taxon>Rhodococcus</taxon>
    </lineage>
</organism>
<evidence type="ECO:0000313" key="2">
    <source>
        <dbReference type="EMBL" id="UZJ25194.1"/>
    </source>
</evidence>